<feature type="compositionally biased region" description="Pro residues" evidence="1">
    <location>
        <begin position="115"/>
        <end position="124"/>
    </location>
</feature>
<protein>
    <submittedName>
        <fullName evidence="2">Uncharacterized protein</fullName>
    </submittedName>
</protein>
<sequence length="140" mass="15453">MAFSNSKGVRNPLHHITTEGRLPAIKRPVIQVVRLKEETLQAPKTLNVSRRDALLYLTAETLGGIIVLSAVEPAEARVGRLDMKKKIMQKLEKLRENAGVSKTKTEERTNAPQAQPLPPLPPSILFPNPQEGPIIESIIP</sequence>
<keyword evidence="3" id="KW-1185">Reference proteome</keyword>
<evidence type="ECO:0000313" key="2">
    <source>
        <dbReference type="EMBL" id="KAJ9135798.1"/>
    </source>
</evidence>
<proteinExistence type="predicted"/>
<comment type="caution">
    <text evidence="2">The sequence shown here is derived from an EMBL/GenBank/DDBJ whole genome shotgun (WGS) entry which is preliminary data.</text>
</comment>
<reference evidence="2 3" key="1">
    <citation type="journal article" date="2023" name="Plant Biotechnol. J.">
        <title>Chromosome-level wild Hevea brasiliensis genome provides new tools for genomic-assisted breeding and valuable loci to elevate rubber yield.</title>
        <authorList>
            <person name="Cheng H."/>
            <person name="Song X."/>
            <person name="Hu Y."/>
            <person name="Wu T."/>
            <person name="Yang Q."/>
            <person name="An Z."/>
            <person name="Feng S."/>
            <person name="Deng Z."/>
            <person name="Wu W."/>
            <person name="Zeng X."/>
            <person name="Tu M."/>
            <person name="Wang X."/>
            <person name="Huang H."/>
        </authorList>
    </citation>
    <scope>NUCLEOTIDE SEQUENCE [LARGE SCALE GENOMIC DNA]</scope>
    <source>
        <strain evidence="2">MT/VB/25A 57/8</strain>
    </source>
</reference>
<evidence type="ECO:0000313" key="3">
    <source>
        <dbReference type="Proteomes" id="UP001174677"/>
    </source>
</evidence>
<evidence type="ECO:0000256" key="1">
    <source>
        <dbReference type="SAM" id="MobiDB-lite"/>
    </source>
</evidence>
<dbReference type="EMBL" id="JARPOI010000018">
    <property type="protein sequence ID" value="KAJ9135798.1"/>
    <property type="molecule type" value="Genomic_DNA"/>
</dbReference>
<name>A0ABQ9KEV0_HEVBR</name>
<accession>A0ABQ9KEV0</accession>
<feature type="region of interest" description="Disordered" evidence="1">
    <location>
        <begin position="94"/>
        <end position="140"/>
    </location>
</feature>
<dbReference type="Proteomes" id="UP001174677">
    <property type="component" value="Chromosome 18"/>
</dbReference>
<organism evidence="2 3">
    <name type="scientific">Hevea brasiliensis</name>
    <name type="common">Para rubber tree</name>
    <name type="synonym">Siphonia brasiliensis</name>
    <dbReference type="NCBI Taxonomy" id="3981"/>
    <lineage>
        <taxon>Eukaryota</taxon>
        <taxon>Viridiplantae</taxon>
        <taxon>Streptophyta</taxon>
        <taxon>Embryophyta</taxon>
        <taxon>Tracheophyta</taxon>
        <taxon>Spermatophyta</taxon>
        <taxon>Magnoliopsida</taxon>
        <taxon>eudicotyledons</taxon>
        <taxon>Gunneridae</taxon>
        <taxon>Pentapetalae</taxon>
        <taxon>rosids</taxon>
        <taxon>fabids</taxon>
        <taxon>Malpighiales</taxon>
        <taxon>Euphorbiaceae</taxon>
        <taxon>Crotonoideae</taxon>
        <taxon>Micrandreae</taxon>
        <taxon>Hevea</taxon>
    </lineage>
</organism>
<gene>
    <name evidence="2" type="ORF">P3X46_032934</name>
</gene>